<comment type="caution">
    <text evidence="1">The sequence shown here is derived from an EMBL/GenBank/DDBJ whole genome shotgun (WGS) entry which is preliminary data.</text>
</comment>
<dbReference type="GO" id="GO:0070476">
    <property type="term" value="P:rRNA (guanine-N7)-methylation"/>
    <property type="evidence" value="ECO:0007669"/>
    <property type="project" value="InterPro"/>
</dbReference>
<dbReference type="OrthoDB" id="1718934at2759"/>
<dbReference type="SUPFAM" id="SSF53335">
    <property type="entry name" value="S-adenosyl-L-methionine-dependent methyltransferases"/>
    <property type="match status" value="1"/>
</dbReference>
<organism evidence="1 2">
    <name type="scientific">Kingdonia uniflora</name>
    <dbReference type="NCBI Taxonomy" id="39325"/>
    <lineage>
        <taxon>Eukaryota</taxon>
        <taxon>Viridiplantae</taxon>
        <taxon>Streptophyta</taxon>
        <taxon>Embryophyta</taxon>
        <taxon>Tracheophyta</taxon>
        <taxon>Spermatophyta</taxon>
        <taxon>Magnoliopsida</taxon>
        <taxon>Ranunculales</taxon>
        <taxon>Circaeasteraceae</taxon>
        <taxon>Kingdonia</taxon>
    </lineage>
</organism>
<gene>
    <name evidence="1" type="ORF">GIB67_028999</name>
</gene>
<proteinExistence type="predicted"/>
<protein>
    <recommendedName>
        <fullName evidence="3">Methyltransferase type 11 domain-containing protein</fullName>
    </recommendedName>
</protein>
<dbReference type="PANTHER" id="PTHR12734">
    <property type="entry name" value="METHYLTRANSFERASE-RELATED"/>
    <property type="match status" value="1"/>
</dbReference>
<dbReference type="GO" id="GO:0005730">
    <property type="term" value="C:nucleolus"/>
    <property type="evidence" value="ECO:0007669"/>
    <property type="project" value="TreeGrafter"/>
</dbReference>
<accession>A0A7J7N6S2</accession>
<reference evidence="1 2" key="1">
    <citation type="journal article" date="2020" name="IScience">
        <title>Genome Sequencing of the Endangered Kingdonia uniflora (Circaeasteraceae, Ranunculales) Reveals Potential Mechanisms of Evolutionary Specialization.</title>
        <authorList>
            <person name="Sun Y."/>
            <person name="Deng T."/>
            <person name="Zhang A."/>
            <person name="Moore M.J."/>
            <person name="Landis J.B."/>
            <person name="Lin N."/>
            <person name="Zhang H."/>
            <person name="Zhang X."/>
            <person name="Huang J."/>
            <person name="Zhang X."/>
            <person name="Sun H."/>
            <person name="Wang H."/>
        </authorList>
    </citation>
    <scope>NUCLEOTIDE SEQUENCE [LARGE SCALE GENOMIC DNA]</scope>
    <source>
        <strain evidence="1">TB1705</strain>
        <tissue evidence="1">Leaf</tissue>
    </source>
</reference>
<dbReference type="Gene3D" id="3.40.50.150">
    <property type="entry name" value="Vaccinia Virus protein VP39"/>
    <property type="match status" value="1"/>
</dbReference>
<keyword evidence="2" id="KW-1185">Reference proteome</keyword>
<evidence type="ECO:0008006" key="3">
    <source>
        <dbReference type="Google" id="ProtNLM"/>
    </source>
</evidence>
<evidence type="ECO:0000313" key="1">
    <source>
        <dbReference type="EMBL" id="KAF6162730.1"/>
    </source>
</evidence>
<evidence type="ECO:0000313" key="2">
    <source>
        <dbReference type="Proteomes" id="UP000541444"/>
    </source>
</evidence>
<name>A0A7J7N6S2_9MAGN</name>
<dbReference type="EMBL" id="JACGCM010001011">
    <property type="protein sequence ID" value="KAF6162730.1"/>
    <property type="molecule type" value="Genomic_DNA"/>
</dbReference>
<dbReference type="InterPro" id="IPR039769">
    <property type="entry name" value="Bud23-like"/>
</dbReference>
<sequence length="263" mass="29707">MSKSPEFQAPPEIYYNDTEDQKYTSSAQMVQTQWKFLVRALELLGLPYHGLPHFLLDTSNNNIYLYFFFLKADLDFVYSSLSSSPEFQAPTEIYYNNTEARKYTSSSNMVHTQRKLSEGALELLGLPHHGLPRLLFYIGCGSGVNGETLSENGQQWTGLDISSSMLSILVILALEFRKIMERALEVRGLSYHGLPHTLLDVGCVSGISWETLSENGQQWISLDILSSMFSIFIFWWRFSKSALKLLGGGSGLSWETLSENGQQ</sequence>
<dbReference type="PANTHER" id="PTHR12734:SF0">
    <property type="entry name" value="18S RRNA (GUANINE-N(7))-METHYLTRANSFERASE-RELATED"/>
    <property type="match status" value="1"/>
</dbReference>
<dbReference type="Proteomes" id="UP000541444">
    <property type="component" value="Unassembled WGS sequence"/>
</dbReference>
<dbReference type="InterPro" id="IPR029063">
    <property type="entry name" value="SAM-dependent_MTases_sf"/>
</dbReference>
<dbReference type="GO" id="GO:0016435">
    <property type="term" value="F:rRNA (guanine) methyltransferase activity"/>
    <property type="evidence" value="ECO:0007669"/>
    <property type="project" value="InterPro"/>
</dbReference>
<dbReference type="AlphaFoldDB" id="A0A7J7N6S2"/>